<evidence type="ECO:0000313" key="4">
    <source>
        <dbReference type="Proteomes" id="UP001218218"/>
    </source>
</evidence>
<dbReference type="InterPro" id="IPR011990">
    <property type="entry name" value="TPR-like_helical_dom_sf"/>
</dbReference>
<dbReference type="PANTHER" id="PTHR47691:SF3">
    <property type="entry name" value="HTH-TYPE TRANSCRIPTIONAL REGULATOR RV0890C-RELATED"/>
    <property type="match status" value="1"/>
</dbReference>
<dbReference type="PROSITE" id="PS50005">
    <property type="entry name" value="TPR"/>
    <property type="match status" value="1"/>
</dbReference>
<dbReference type="SUPFAM" id="SSF48452">
    <property type="entry name" value="TPR-like"/>
    <property type="match status" value="1"/>
</dbReference>
<dbReference type="SUPFAM" id="SSF52540">
    <property type="entry name" value="P-loop containing nucleoside triphosphate hydrolases"/>
    <property type="match status" value="1"/>
</dbReference>
<protein>
    <recommendedName>
        <fullName evidence="2">Novel STAND NTPase 1 domain-containing protein</fullName>
    </recommendedName>
</protein>
<keyword evidence="4" id="KW-1185">Reference proteome</keyword>
<dbReference type="InterPro" id="IPR027417">
    <property type="entry name" value="P-loop_NTPase"/>
</dbReference>
<evidence type="ECO:0000259" key="2">
    <source>
        <dbReference type="Pfam" id="PF20703"/>
    </source>
</evidence>
<dbReference type="PRINTS" id="PR00364">
    <property type="entry name" value="DISEASERSIST"/>
</dbReference>
<gene>
    <name evidence="3" type="ORF">DFH08DRAFT_825657</name>
</gene>
<organism evidence="3 4">
    <name type="scientific">Mycena albidolilacea</name>
    <dbReference type="NCBI Taxonomy" id="1033008"/>
    <lineage>
        <taxon>Eukaryota</taxon>
        <taxon>Fungi</taxon>
        <taxon>Dikarya</taxon>
        <taxon>Basidiomycota</taxon>
        <taxon>Agaricomycotina</taxon>
        <taxon>Agaricomycetes</taxon>
        <taxon>Agaricomycetidae</taxon>
        <taxon>Agaricales</taxon>
        <taxon>Marasmiineae</taxon>
        <taxon>Mycenaceae</taxon>
        <taxon>Mycena</taxon>
    </lineage>
</organism>
<reference evidence="3" key="1">
    <citation type="submission" date="2023-03" db="EMBL/GenBank/DDBJ databases">
        <title>Massive genome expansion in bonnet fungi (Mycena s.s.) driven by repeated elements and novel gene families across ecological guilds.</title>
        <authorList>
            <consortium name="Lawrence Berkeley National Laboratory"/>
            <person name="Harder C.B."/>
            <person name="Miyauchi S."/>
            <person name="Viragh M."/>
            <person name="Kuo A."/>
            <person name="Thoen E."/>
            <person name="Andreopoulos B."/>
            <person name="Lu D."/>
            <person name="Skrede I."/>
            <person name="Drula E."/>
            <person name="Henrissat B."/>
            <person name="Morin E."/>
            <person name="Kohler A."/>
            <person name="Barry K."/>
            <person name="LaButti K."/>
            <person name="Morin E."/>
            <person name="Salamov A."/>
            <person name="Lipzen A."/>
            <person name="Mereny Z."/>
            <person name="Hegedus B."/>
            <person name="Baldrian P."/>
            <person name="Stursova M."/>
            <person name="Weitz H."/>
            <person name="Taylor A."/>
            <person name="Grigoriev I.V."/>
            <person name="Nagy L.G."/>
            <person name="Martin F."/>
            <person name="Kauserud H."/>
        </authorList>
    </citation>
    <scope>NUCLEOTIDE SEQUENCE</scope>
    <source>
        <strain evidence="3">CBHHK002</strain>
    </source>
</reference>
<sequence>MSPRRSTIEPRLNAITAWLTPATALLNDLNDGFDTPFLQAISSTSLSLINVVQTVKRNQDDCIELIEKIPRILYEIVDLHLTSEPKGVLSPAVLDNVGNFNNTARRKQIKHFFRQAELARLLKDCQAGLQHAVDAFRIYQRANESQARCFSSNSLSLLPSSPKIFHGHELELQEVVTNLTLGSARIAILGAGGMGKTSLARAALHHPEVTAKYAHRIFVAADSVTDKVGLVTLMASHIGLQPVPYLIKQVVQYFSECSSVLLVLDNLETAWEPMSSRGEVESFLSLLTDIGHLALVIIMRGAQRPAQVRWTHPFLLPLKPISDHAAWETFMDITDDSHNSKDVTQLLSFTNNIPLAVDLMAHLVDYEGCSGVVTRWETEKTSILSTGHGKSSNLDASISVSLLSPRMTASPGAREILALLAILPDGLSDVDIIQSQIPAKDILACKSVLLSTSLAYTDDAQLKALVPVREYMQQYYPAAQSFIQSVKTQFEDLLEIWRKYLGHQLGATVHKQIASNLENMQSVLALELYSNNPRLEDILRPIVTLNDFRVGMGYGPSPCMDYIAKNYSQPRNPRLEVHMITLLFNVKQLHIIRNVEHLLSKAEKNLDSFDDPLVKCELRNPSYNTFSDWNKLARGWSDMHLESYSLSIEALVYVQIGAHKNAIALFSQARELLHRCRLKGSGKDYNVLFVMGETHYLKSEYSEAQEIHMQIKNVTSDQEHSILHPLAVLNLAEITIITGKNLDHVAQTLNNQKKIFATMHYSVGVASCDLAMVEFHLCHGHTAAAQTLLLQYSQSGNRDIRSYSLEKLANLKNWGITAIGWVSRWTTVFLAHAFNDQNNLAVHKALSSMGHIYLVMGDLNTAQSLFTTALEGFTWMDVHRSRAECMLHLGEISQQRGDFEEAISSFKAAQPLFEHSSQAKDVEHMDSLVRGLEKEIE</sequence>
<dbReference type="InterPro" id="IPR049052">
    <property type="entry name" value="nSTAND1"/>
</dbReference>
<dbReference type="InterPro" id="IPR019734">
    <property type="entry name" value="TPR_rpt"/>
</dbReference>
<dbReference type="PANTHER" id="PTHR47691">
    <property type="entry name" value="REGULATOR-RELATED"/>
    <property type="match status" value="1"/>
</dbReference>
<accession>A0AAD6Z2K4</accession>
<dbReference type="Gene3D" id="3.40.50.300">
    <property type="entry name" value="P-loop containing nucleotide triphosphate hydrolases"/>
    <property type="match status" value="1"/>
</dbReference>
<dbReference type="Gene3D" id="1.25.40.10">
    <property type="entry name" value="Tetratricopeptide repeat domain"/>
    <property type="match status" value="1"/>
</dbReference>
<comment type="caution">
    <text evidence="3">The sequence shown here is derived from an EMBL/GenBank/DDBJ whole genome shotgun (WGS) entry which is preliminary data.</text>
</comment>
<evidence type="ECO:0000256" key="1">
    <source>
        <dbReference type="PROSITE-ProRule" id="PRU00339"/>
    </source>
</evidence>
<dbReference type="InterPro" id="IPR059179">
    <property type="entry name" value="MLKL-like_MCAfunc"/>
</dbReference>
<evidence type="ECO:0000313" key="3">
    <source>
        <dbReference type="EMBL" id="KAJ7303724.1"/>
    </source>
</evidence>
<dbReference type="AlphaFoldDB" id="A0AAD6Z2K4"/>
<dbReference type="CDD" id="cd21037">
    <property type="entry name" value="MLKL_NTD"/>
    <property type="match status" value="1"/>
</dbReference>
<name>A0AAD6Z2K4_9AGAR</name>
<proteinExistence type="predicted"/>
<feature type="repeat" description="TPR" evidence="1">
    <location>
        <begin position="883"/>
        <end position="916"/>
    </location>
</feature>
<dbReference type="Proteomes" id="UP001218218">
    <property type="component" value="Unassembled WGS sequence"/>
</dbReference>
<feature type="domain" description="Novel STAND NTPase 1" evidence="2">
    <location>
        <begin position="162"/>
        <end position="300"/>
    </location>
</feature>
<dbReference type="EMBL" id="JARIHO010000103">
    <property type="protein sequence ID" value="KAJ7303724.1"/>
    <property type="molecule type" value="Genomic_DNA"/>
</dbReference>
<dbReference type="SMART" id="SM00028">
    <property type="entry name" value="TPR"/>
    <property type="match status" value="3"/>
</dbReference>
<dbReference type="Pfam" id="PF20703">
    <property type="entry name" value="nSTAND1"/>
    <property type="match status" value="1"/>
</dbReference>
<keyword evidence="1" id="KW-0802">TPR repeat</keyword>